<dbReference type="OrthoDB" id="10328001at2759"/>
<evidence type="ECO:0000313" key="2">
    <source>
        <dbReference type="EMBL" id="KAB7505346.1"/>
    </source>
</evidence>
<dbReference type="Proteomes" id="UP000326759">
    <property type="component" value="Unassembled WGS sequence"/>
</dbReference>
<organism evidence="2 3">
    <name type="scientific">Armadillidium nasatum</name>
    <dbReference type="NCBI Taxonomy" id="96803"/>
    <lineage>
        <taxon>Eukaryota</taxon>
        <taxon>Metazoa</taxon>
        <taxon>Ecdysozoa</taxon>
        <taxon>Arthropoda</taxon>
        <taxon>Crustacea</taxon>
        <taxon>Multicrustacea</taxon>
        <taxon>Malacostraca</taxon>
        <taxon>Eumalacostraca</taxon>
        <taxon>Peracarida</taxon>
        <taxon>Isopoda</taxon>
        <taxon>Oniscidea</taxon>
        <taxon>Crinocheta</taxon>
        <taxon>Armadillidiidae</taxon>
        <taxon>Armadillidium</taxon>
    </lineage>
</organism>
<proteinExistence type="predicted"/>
<name>A0A5N5TF98_9CRUS</name>
<reference evidence="2 3" key="1">
    <citation type="journal article" date="2019" name="PLoS Biol.">
        <title>Sex chromosomes control vertical transmission of feminizing Wolbachia symbionts in an isopod.</title>
        <authorList>
            <person name="Becking T."/>
            <person name="Chebbi M.A."/>
            <person name="Giraud I."/>
            <person name="Moumen B."/>
            <person name="Laverre T."/>
            <person name="Caubet Y."/>
            <person name="Peccoud J."/>
            <person name="Gilbert C."/>
            <person name="Cordaux R."/>
        </authorList>
    </citation>
    <scope>NUCLEOTIDE SEQUENCE [LARGE SCALE GENOMIC DNA]</scope>
    <source>
        <strain evidence="2">ANa2</strain>
        <tissue evidence="2">Whole body excluding digestive tract and cuticle</tissue>
    </source>
</reference>
<comment type="caution">
    <text evidence="2">The sequence shown here is derived from an EMBL/GenBank/DDBJ whole genome shotgun (WGS) entry which is preliminary data.</text>
</comment>
<feature type="chain" id="PRO_5024287417" evidence="1">
    <location>
        <begin position="21"/>
        <end position="119"/>
    </location>
</feature>
<evidence type="ECO:0000256" key="1">
    <source>
        <dbReference type="SAM" id="SignalP"/>
    </source>
</evidence>
<dbReference type="AlphaFoldDB" id="A0A5N5TF98"/>
<accession>A0A5N5TF98</accession>
<evidence type="ECO:0000313" key="3">
    <source>
        <dbReference type="Proteomes" id="UP000326759"/>
    </source>
</evidence>
<gene>
    <name evidence="2" type="ORF">Anas_06260</name>
</gene>
<dbReference type="EMBL" id="SEYY01001341">
    <property type="protein sequence ID" value="KAB7505346.1"/>
    <property type="molecule type" value="Genomic_DNA"/>
</dbReference>
<keyword evidence="3" id="KW-1185">Reference proteome</keyword>
<feature type="signal peptide" evidence="1">
    <location>
        <begin position="1"/>
        <end position="20"/>
    </location>
</feature>
<keyword evidence="1" id="KW-0732">Signal</keyword>
<sequence length="119" mass="13840">MSFKKYICFFTFSLFVSAMADPIPSQSEPKYEAEFYSKFEELISSHQEAYDFLVYLIPKAWVGFAKKLSVAEKLANSGKVDEATKVMKSVHLFPEFGLDLKQLYDFLVVFFNNYDKNKQ</sequence>
<protein>
    <submittedName>
        <fullName evidence="2">Uncharacterized protein</fullName>
    </submittedName>
</protein>